<keyword evidence="4" id="KW-1185">Reference proteome</keyword>
<keyword evidence="3" id="KW-0808">Transferase</keyword>
<evidence type="ECO:0000256" key="1">
    <source>
        <dbReference type="ARBA" id="ARBA00008874"/>
    </source>
</evidence>
<comment type="similarity">
    <text evidence="1">Belongs to the protein kinase superfamily. STE Ser/Thr protein kinase family. STE20 subfamily.</text>
</comment>
<dbReference type="Gene3D" id="1.10.510.10">
    <property type="entry name" value="Transferase(Phosphotransferase) domain 1"/>
    <property type="match status" value="1"/>
</dbReference>
<dbReference type="SUPFAM" id="SSF56112">
    <property type="entry name" value="Protein kinase-like (PK-like)"/>
    <property type="match status" value="1"/>
</dbReference>
<dbReference type="PROSITE" id="PS50011">
    <property type="entry name" value="PROTEIN_KINASE_DOM"/>
    <property type="match status" value="1"/>
</dbReference>
<dbReference type="InterPro" id="IPR047173">
    <property type="entry name" value="STRAD_A/B-like"/>
</dbReference>
<dbReference type="GO" id="GO:0005524">
    <property type="term" value="F:ATP binding"/>
    <property type="evidence" value="ECO:0007669"/>
    <property type="project" value="InterPro"/>
</dbReference>
<gene>
    <name evidence="3" type="ORF">CJ030_MR6G029222</name>
</gene>
<dbReference type="PANTHER" id="PTHR48014:SF10">
    <property type="entry name" value="PROTEIN KINASE SUPERFAMILY PROTEIN"/>
    <property type="match status" value="1"/>
</dbReference>
<evidence type="ECO:0000259" key="2">
    <source>
        <dbReference type="PROSITE" id="PS50011"/>
    </source>
</evidence>
<dbReference type="Proteomes" id="UP000516437">
    <property type="component" value="Chromosome 6"/>
</dbReference>
<dbReference type="EMBL" id="RXIC02000024">
    <property type="protein sequence ID" value="KAB1209679.1"/>
    <property type="molecule type" value="Genomic_DNA"/>
</dbReference>
<proteinExistence type="inferred from homology"/>
<sequence>VAPEVMQQLHGYDFKADIWSFGITVLELAHGHAPFSKYAPMKVEPCLFIIAGFADDFTKCTSRFGLRMRQEIFKVFQRAGGYLLGEGSKKAPTSEKLLKHPFFKQARTIDYVARSILDGFAFLGDRFRTLKKKEADLLVQNKALYGDKEHLSQVTIL</sequence>
<dbReference type="GO" id="GO:0004672">
    <property type="term" value="F:protein kinase activity"/>
    <property type="evidence" value="ECO:0007669"/>
    <property type="project" value="InterPro"/>
</dbReference>
<protein>
    <submittedName>
        <fullName evidence="3">Serine/threonine-protein kinase OSR1</fullName>
    </submittedName>
</protein>
<dbReference type="OrthoDB" id="248923at2759"/>
<comment type="caution">
    <text evidence="3">The sequence shown here is derived from an EMBL/GenBank/DDBJ whole genome shotgun (WGS) entry which is preliminary data.</text>
</comment>
<name>A0A6A1V9Z3_9ROSI</name>
<accession>A0A6A1V9Z3</accession>
<evidence type="ECO:0000313" key="3">
    <source>
        <dbReference type="EMBL" id="KAB1209679.1"/>
    </source>
</evidence>
<dbReference type="InterPro" id="IPR001245">
    <property type="entry name" value="Ser-Thr/Tyr_kinase_cat_dom"/>
</dbReference>
<reference evidence="3 4" key="1">
    <citation type="journal article" date="2019" name="Plant Biotechnol. J.">
        <title>The red bayberry genome and genetic basis of sex determination.</title>
        <authorList>
            <person name="Jia H.M."/>
            <person name="Jia H.J."/>
            <person name="Cai Q.L."/>
            <person name="Wang Y."/>
            <person name="Zhao H.B."/>
            <person name="Yang W.F."/>
            <person name="Wang G.Y."/>
            <person name="Li Y.H."/>
            <person name="Zhan D.L."/>
            <person name="Shen Y.T."/>
            <person name="Niu Q.F."/>
            <person name="Chang L."/>
            <person name="Qiu J."/>
            <person name="Zhao L."/>
            <person name="Xie H.B."/>
            <person name="Fu W.Y."/>
            <person name="Jin J."/>
            <person name="Li X.W."/>
            <person name="Jiao Y."/>
            <person name="Zhou C.C."/>
            <person name="Tu T."/>
            <person name="Chai C.Y."/>
            <person name="Gao J.L."/>
            <person name="Fan L.J."/>
            <person name="van de Weg E."/>
            <person name="Wang J.Y."/>
            <person name="Gao Z.S."/>
        </authorList>
    </citation>
    <scope>NUCLEOTIDE SEQUENCE [LARGE SCALE GENOMIC DNA]</scope>
    <source>
        <tissue evidence="3">Leaves</tissue>
    </source>
</reference>
<organism evidence="3 4">
    <name type="scientific">Morella rubra</name>
    <name type="common">Chinese bayberry</name>
    <dbReference type="NCBI Taxonomy" id="262757"/>
    <lineage>
        <taxon>Eukaryota</taxon>
        <taxon>Viridiplantae</taxon>
        <taxon>Streptophyta</taxon>
        <taxon>Embryophyta</taxon>
        <taxon>Tracheophyta</taxon>
        <taxon>Spermatophyta</taxon>
        <taxon>Magnoliopsida</taxon>
        <taxon>eudicotyledons</taxon>
        <taxon>Gunneridae</taxon>
        <taxon>Pentapetalae</taxon>
        <taxon>rosids</taxon>
        <taxon>fabids</taxon>
        <taxon>Fagales</taxon>
        <taxon>Myricaceae</taxon>
        <taxon>Morella</taxon>
    </lineage>
</organism>
<feature type="non-terminal residue" evidence="3">
    <location>
        <position position="1"/>
    </location>
</feature>
<dbReference type="Pfam" id="PF07714">
    <property type="entry name" value="PK_Tyr_Ser-Thr"/>
    <property type="match status" value="1"/>
</dbReference>
<feature type="domain" description="Protein kinase" evidence="2">
    <location>
        <begin position="1"/>
        <end position="103"/>
    </location>
</feature>
<dbReference type="AlphaFoldDB" id="A0A6A1V9Z3"/>
<keyword evidence="3" id="KW-0418">Kinase</keyword>
<dbReference type="GO" id="GO:0043539">
    <property type="term" value="F:protein serine/threonine kinase activator activity"/>
    <property type="evidence" value="ECO:0007669"/>
    <property type="project" value="InterPro"/>
</dbReference>
<dbReference type="InterPro" id="IPR000719">
    <property type="entry name" value="Prot_kinase_dom"/>
</dbReference>
<dbReference type="PANTHER" id="PTHR48014">
    <property type="entry name" value="SERINE/THREONINE-PROTEIN KINASE FRAY2"/>
    <property type="match status" value="1"/>
</dbReference>
<evidence type="ECO:0000313" key="4">
    <source>
        <dbReference type="Proteomes" id="UP000516437"/>
    </source>
</evidence>
<dbReference type="InterPro" id="IPR011009">
    <property type="entry name" value="Kinase-like_dom_sf"/>
</dbReference>